<evidence type="ECO:0000259" key="4">
    <source>
        <dbReference type="Pfam" id="PF01872"/>
    </source>
</evidence>
<reference evidence="5 6" key="1">
    <citation type="journal article" date="2015" name="Genome Announc.">
        <title>Expanding the biotechnology potential of lactobacilli through comparative genomics of 213 strains and associated genera.</title>
        <authorList>
            <person name="Sun Z."/>
            <person name="Harris H.M."/>
            <person name="McCann A."/>
            <person name="Guo C."/>
            <person name="Argimon S."/>
            <person name="Zhang W."/>
            <person name="Yang X."/>
            <person name="Jeffery I.B."/>
            <person name="Cooney J.C."/>
            <person name="Kagawa T.F."/>
            <person name="Liu W."/>
            <person name="Song Y."/>
            <person name="Salvetti E."/>
            <person name="Wrobel A."/>
            <person name="Rasinkangas P."/>
            <person name="Parkhill J."/>
            <person name="Rea M.C."/>
            <person name="O'Sullivan O."/>
            <person name="Ritari J."/>
            <person name="Douillard F.P."/>
            <person name="Paul Ross R."/>
            <person name="Yang R."/>
            <person name="Briner A.E."/>
            <person name="Felis G.E."/>
            <person name="de Vos W.M."/>
            <person name="Barrangou R."/>
            <person name="Klaenhammer T.R."/>
            <person name="Caufield P.W."/>
            <person name="Cui Y."/>
            <person name="Zhang H."/>
            <person name="O'Toole P.W."/>
        </authorList>
    </citation>
    <scope>NUCLEOTIDE SEQUENCE [LARGE SCALE GENOMIC DNA]</scope>
    <source>
        <strain evidence="5 6">DSM 16043</strain>
    </source>
</reference>
<gene>
    <name evidence="5" type="ORF">FC46_GL000371</name>
</gene>
<evidence type="ECO:0000256" key="2">
    <source>
        <dbReference type="ARBA" id="ARBA00022857"/>
    </source>
</evidence>
<name>A0A0R1UA16_9LACO</name>
<dbReference type="PATRIC" id="fig|1423763.3.peg.376"/>
<dbReference type="AlphaFoldDB" id="A0A0R1UA16"/>
<dbReference type="InterPro" id="IPR002734">
    <property type="entry name" value="RibDG_C"/>
</dbReference>
<accession>A0A0R1UA16</accession>
<dbReference type="InterPro" id="IPR050765">
    <property type="entry name" value="Riboflavin_Biosynth_HTPR"/>
</dbReference>
<dbReference type="PANTHER" id="PTHR38011">
    <property type="entry name" value="DIHYDROFOLATE REDUCTASE FAMILY PROTEIN (AFU_ORTHOLOGUE AFUA_8G06820)"/>
    <property type="match status" value="1"/>
</dbReference>
<dbReference type="GO" id="GO:0008703">
    <property type="term" value="F:5-amino-6-(5-phosphoribosylamino)uracil reductase activity"/>
    <property type="evidence" value="ECO:0007669"/>
    <property type="project" value="InterPro"/>
</dbReference>
<dbReference type="Proteomes" id="UP000051036">
    <property type="component" value="Unassembled WGS sequence"/>
</dbReference>
<dbReference type="PANTHER" id="PTHR38011:SF7">
    <property type="entry name" value="2,5-DIAMINO-6-RIBOSYLAMINO-4(3H)-PYRIMIDINONE 5'-PHOSPHATE REDUCTASE"/>
    <property type="match status" value="1"/>
</dbReference>
<evidence type="ECO:0000313" key="5">
    <source>
        <dbReference type="EMBL" id="KRL90185.1"/>
    </source>
</evidence>
<dbReference type="STRING" id="1423763.FC46_GL000371"/>
<keyword evidence="3" id="KW-0560">Oxidoreductase</keyword>
<comment type="caution">
    <text evidence="5">The sequence shown here is derived from an EMBL/GenBank/DDBJ whole genome shotgun (WGS) entry which is preliminary data.</text>
</comment>
<comment type="pathway">
    <text evidence="1">Cofactor biosynthesis; riboflavin biosynthesis.</text>
</comment>
<dbReference type="SUPFAM" id="SSF53597">
    <property type="entry name" value="Dihydrofolate reductase-like"/>
    <property type="match status" value="1"/>
</dbReference>
<dbReference type="RefSeq" id="WP_057798604.1">
    <property type="nucleotide sequence ID" value="NZ_AZFM01000014.1"/>
</dbReference>
<evidence type="ECO:0000256" key="3">
    <source>
        <dbReference type="ARBA" id="ARBA00023002"/>
    </source>
</evidence>
<dbReference type="Gene3D" id="3.40.430.10">
    <property type="entry name" value="Dihydrofolate Reductase, subunit A"/>
    <property type="match status" value="1"/>
</dbReference>
<feature type="domain" description="Bacterial bifunctional deaminase-reductase C-terminal" evidence="4">
    <location>
        <begin position="4"/>
        <end position="216"/>
    </location>
</feature>
<dbReference type="EMBL" id="AZFM01000014">
    <property type="protein sequence ID" value="KRL90185.1"/>
    <property type="molecule type" value="Genomic_DNA"/>
</dbReference>
<keyword evidence="2" id="KW-0521">NADP</keyword>
<proteinExistence type="predicted"/>
<organism evidence="5 6">
    <name type="scientific">Lactobacillus kalixensis DSM 16043</name>
    <dbReference type="NCBI Taxonomy" id="1423763"/>
    <lineage>
        <taxon>Bacteria</taxon>
        <taxon>Bacillati</taxon>
        <taxon>Bacillota</taxon>
        <taxon>Bacilli</taxon>
        <taxon>Lactobacillales</taxon>
        <taxon>Lactobacillaceae</taxon>
        <taxon>Lactobacillus</taxon>
    </lineage>
</organism>
<dbReference type="Pfam" id="PF01872">
    <property type="entry name" value="RibD_C"/>
    <property type="match status" value="1"/>
</dbReference>
<dbReference type="OrthoDB" id="9800865at2"/>
<dbReference type="GO" id="GO:0009231">
    <property type="term" value="P:riboflavin biosynthetic process"/>
    <property type="evidence" value="ECO:0007669"/>
    <property type="project" value="InterPro"/>
</dbReference>
<protein>
    <submittedName>
        <fullName evidence="5">Deaminase-reductase domain-containing protein</fullName>
    </submittedName>
</protein>
<dbReference type="InterPro" id="IPR024072">
    <property type="entry name" value="DHFR-like_dom_sf"/>
</dbReference>
<keyword evidence="6" id="KW-1185">Reference proteome</keyword>
<evidence type="ECO:0000256" key="1">
    <source>
        <dbReference type="ARBA" id="ARBA00005104"/>
    </source>
</evidence>
<evidence type="ECO:0000313" key="6">
    <source>
        <dbReference type="Proteomes" id="UP000051036"/>
    </source>
</evidence>
<sequence length="223" mass="23847">MNKPYIIVHMMTSIDGRIDCGMTAQMRGNSEYYSTLDAIDAPTRVSGRVTAQTEMSNGAADFSNGEKLGKVAFSKNSSASDFNIVTDSKGRLRWGNDAGASSPHLVLTSTNVTKEYLNYLDQNSISWIAAGDEHVDLKAAMDILATEFGVKRLAVVGGGKINGGFLEAGLVDEISLVVGPGVDGRSGQPSVFDGMNRGSKPISLKLKSVQSYNDGAVWLRYLL</sequence>